<dbReference type="EMBL" id="FMZV01000001">
    <property type="protein sequence ID" value="SDC12361.1"/>
    <property type="molecule type" value="Genomic_DNA"/>
</dbReference>
<sequence length="394" mass="42146">MTGTIGEKTQITVTLGCEPRLLVTIVEKFDGGLFIDIKSEDPDAEVGDLDGFFFNFTDDATMNGLHIWPDENQGTQWAPVTDIQMNPDAVDSLSNGAQLAETYDAGIQFGLTPDSTQGHVSAANFTMWSENGPLSIEDIDLDSLAAVVNSDTENGIVKTVSDSTNSGDGYGEEEHEDDECAFLIEGPVNTEVVLTQLENGDIRVDLQVLEGDDPDATGQIGDINGLFFNVADDSLLNGMTVTGDDVTGSQFAAGSVNNLGNGVNMHGTQEGETSETANGFDAGIAIGHTGIGGGDDIRATSFTLSHPDGLSLEDFSGEFFGLRLTSVGDEGSDDREDSLKLIGQCEEEPQPPICDDQYYLNDVMALMTQPMHDELAYEMMASEPVEEMDLVETY</sequence>
<evidence type="ECO:0000313" key="2">
    <source>
        <dbReference type="Proteomes" id="UP000199628"/>
    </source>
</evidence>
<dbReference type="STRING" id="639004.SAMN04488239_101248"/>
<protein>
    <submittedName>
        <fullName evidence="1">Uncharacterized protein</fullName>
    </submittedName>
</protein>
<dbReference type="OrthoDB" id="9773411at2"/>
<accession>A0A1G6J0X7</accession>
<evidence type="ECO:0000313" key="1">
    <source>
        <dbReference type="EMBL" id="SDC12361.1"/>
    </source>
</evidence>
<organism evidence="1 2">
    <name type="scientific">Ruegeria marina</name>
    <dbReference type="NCBI Taxonomy" id="639004"/>
    <lineage>
        <taxon>Bacteria</taxon>
        <taxon>Pseudomonadati</taxon>
        <taxon>Pseudomonadota</taxon>
        <taxon>Alphaproteobacteria</taxon>
        <taxon>Rhodobacterales</taxon>
        <taxon>Roseobacteraceae</taxon>
        <taxon>Ruegeria</taxon>
    </lineage>
</organism>
<dbReference type="Proteomes" id="UP000199628">
    <property type="component" value="Unassembled WGS sequence"/>
</dbReference>
<name>A0A1G6J0X7_9RHOB</name>
<dbReference type="RefSeq" id="WP_093026880.1">
    <property type="nucleotide sequence ID" value="NZ_FMZV01000001.1"/>
</dbReference>
<proteinExistence type="predicted"/>
<gene>
    <name evidence="1" type="ORF">SAMN04488239_101248</name>
</gene>
<reference evidence="2" key="1">
    <citation type="submission" date="2016-10" db="EMBL/GenBank/DDBJ databases">
        <authorList>
            <person name="Varghese N."/>
            <person name="Submissions S."/>
        </authorList>
    </citation>
    <scope>NUCLEOTIDE SEQUENCE [LARGE SCALE GENOMIC DNA]</scope>
    <source>
        <strain evidence="2">CGMCC 1.9108</strain>
    </source>
</reference>
<keyword evidence="2" id="KW-1185">Reference proteome</keyword>
<dbReference type="AlphaFoldDB" id="A0A1G6J0X7"/>